<sequence>MNKSKMMALAAVLSTSLLCQPLVAKDFGTPVNTDQLMAISTVLASPQQYVGQQVTVAGTIVGVCEKRGCWMELASDAKFEKLRIKVKDGDMVFPVSAKGSKAYATGTLAEIELSLEQTQKYLEKLAKRRQEQFDVSKVTESMRIYQLVPTGVSIAD</sequence>
<evidence type="ECO:0008006" key="4">
    <source>
        <dbReference type="Google" id="ProtNLM"/>
    </source>
</evidence>
<reference evidence="2" key="1">
    <citation type="journal article" date="2014" name="Int. J. Syst. Evol. Microbiol.">
        <title>Complete genome sequence of Corynebacterium casei LMG S-19264T (=DSM 44701T), isolated from a smear-ripened cheese.</title>
        <authorList>
            <consortium name="US DOE Joint Genome Institute (JGI-PGF)"/>
            <person name="Walter F."/>
            <person name="Albersmeier A."/>
            <person name="Kalinowski J."/>
            <person name="Ruckert C."/>
        </authorList>
    </citation>
    <scope>NUCLEOTIDE SEQUENCE</scope>
    <source>
        <strain evidence="2">JCM 30804</strain>
    </source>
</reference>
<protein>
    <recommendedName>
        <fullName evidence="4">DUF4920 domain-containing protein</fullName>
    </recommendedName>
</protein>
<name>A0A917JNC2_9GAMM</name>
<evidence type="ECO:0000256" key="1">
    <source>
        <dbReference type="SAM" id="SignalP"/>
    </source>
</evidence>
<dbReference type="AlphaFoldDB" id="A0A917JNC2"/>
<evidence type="ECO:0000313" key="3">
    <source>
        <dbReference type="Proteomes" id="UP000613743"/>
    </source>
</evidence>
<keyword evidence="1" id="KW-0732">Signal</keyword>
<dbReference type="InterPro" id="IPR032577">
    <property type="entry name" value="DUF4920"/>
</dbReference>
<feature type="signal peptide" evidence="1">
    <location>
        <begin position="1"/>
        <end position="24"/>
    </location>
</feature>
<organism evidence="2 3">
    <name type="scientific">Shewanella gelidii</name>
    <dbReference type="NCBI Taxonomy" id="1642821"/>
    <lineage>
        <taxon>Bacteria</taxon>
        <taxon>Pseudomonadati</taxon>
        <taxon>Pseudomonadota</taxon>
        <taxon>Gammaproteobacteria</taxon>
        <taxon>Alteromonadales</taxon>
        <taxon>Shewanellaceae</taxon>
        <taxon>Shewanella</taxon>
    </lineage>
</organism>
<dbReference type="Pfam" id="PF16267">
    <property type="entry name" value="DUF4920"/>
    <property type="match status" value="1"/>
</dbReference>
<dbReference type="EMBL" id="BMPZ01000003">
    <property type="protein sequence ID" value="GGI78674.1"/>
    <property type="molecule type" value="Genomic_DNA"/>
</dbReference>
<comment type="caution">
    <text evidence="2">The sequence shown here is derived from an EMBL/GenBank/DDBJ whole genome shotgun (WGS) entry which is preliminary data.</text>
</comment>
<dbReference type="RefSeq" id="WP_229779783.1">
    <property type="nucleotide sequence ID" value="NZ_BMPZ01000003.1"/>
</dbReference>
<dbReference type="Proteomes" id="UP000613743">
    <property type="component" value="Unassembled WGS sequence"/>
</dbReference>
<feature type="chain" id="PRO_5036675544" description="DUF4920 domain-containing protein" evidence="1">
    <location>
        <begin position="25"/>
        <end position="156"/>
    </location>
</feature>
<proteinExistence type="predicted"/>
<accession>A0A917JNC2</accession>
<gene>
    <name evidence="2" type="ORF">GCM10009332_15100</name>
</gene>
<reference evidence="2" key="2">
    <citation type="submission" date="2020-09" db="EMBL/GenBank/DDBJ databases">
        <authorList>
            <person name="Sun Q."/>
            <person name="Ohkuma M."/>
        </authorList>
    </citation>
    <scope>NUCLEOTIDE SEQUENCE</scope>
    <source>
        <strain evidence="2">JCM 30804</strain>
    </source>
</reference>
<evidence type="ECO:0000313" key="2">
    <source>
        <dbReference type="EMBL" id="GGI78674.1"/>
    </source>
</evidence>
<keyword evidence="3" id="KW-1185">Reference proteome</keyword>